<evidence type="ECO:0000256" key="2">
    <source>
        <dbReference type="ARBA" id="ARBA00013263"/>
    </source>
</evidence>
<name>A0A7T7L606_9ACTN</name>
<comment type="subunit">
    <text evidence="10">The biotin-dependent acyl-CoA carboxylase complex is composed of AccA1, which contains the biotin carboxylase (BC) and biotin carboxyl carrier protein (BCCP) domains, and AccD1, which contains the carboxyl transferase (CT) domain. The AccA1/AccD1 complex forms a dodecamer.</text>
</comment>
<evidence type="ECO:0000256" key="9">
    <source>
        <dbReference type="ARBA" id="ARBA00053351"/>
    </source>
</evidence>
<dbReference type="Pfam" id="PF00289">
    <property type="entry name" value="Biotin_carb_N"/>
    <property type="match status" value="1"/>
</dbReference>
<comment type="cofactor">
    <cofactor evidence="1">
        <name>biotin</name>
        <dbReference type="ChEBI" id="CHEBI:57586"/>
    </cofactor>
</comment>
<dbReference type="SMART" id="SM00878">
    <property type="entry name" value="Biotin_carb_C"/>
    <property type="match status" value="1"/>
</dbReference>
<dbReference type="PANTHER" id="PTHR18866:SF33">
    <property type="entry name" value="METHYLCROTONOYL-COA CARBOXYLASE SUBUNIT ALPHA, MITOCHONDRIAL-RELATED"/>
    <property type="match status" value="1"/>
</dbReference>
<evidence type="ECO:0000256" key="10">
    <source>
        <dbReference type="ARBA" id="ARBA00065901"/>
    </source>
</evidence>
<dbReference type="InterPro" id="IPR048429">
    <property type="entry name" value="MCC_alpha_BT"/>
</dbReference>
<comment type="pathway">
    <text evidence="7">Amino-acid degradation; L-leucine degradation.</text>
</comment>
<evidence type="ECO:0000256" key="8">
    <source>
        <dbReference type="ARBA" id="ARBA00048501"/>
    </source>
</evidence>
<dbReference type="InterPro" id="IPR016185">
    <property type="entry name" value="PreATP-grasp_dom_sf"/>
</dbReference>
<dbReference type="KEGG" id="slf:JEQ17_29740"/>
<evidence type="ECO:0000256" key="13">
    <source>
        <dbReference type="SAM" id="MobiDB-lite"/>
    </source>
</evidence>
<comment type="function">
    <text evidence="9">Component of a biotin-dependent acyl-CoA carboxylase complex. This subunit catalyzes the ATP-dependent carboxylation of the biotin carried by the biotin carboxyl carrier (BCC) domain, resulting in the formation of carboxyl biotin. When associated with the beta1 subunit AccD1, is involved in branched amino-acid catabolism with methylcrotonyl coenzyme A as the substrate.</text>
</comment>
<feature type="domain" description="Lipoyl-binding" evidence="14">
    <location>
        <begin position="668"/>
        <end position="750"/>
    </location>
</feature>
<dbReference type="InterPro" id="IPR011761">
    <property type="entry name" value="ATP-grasp"/>
</dbReference>
<dbReference type="SUPFAM" id="SSF52440">
    <property type="entry name" value="PreATP-grasp domain"/>
    <property type="match status" value="1"/>
</dbReference>
<dbReference type="Pfam" id="PF02786">
    <property type="entry name" value="CPSase_L_D2"/>
    <property type="match status" value="1"/>
</dbReference>
<dbReference type="Gene3D" id="2.40.50.100">
    <property type="match status" value="1"/>
</dbReference>
<evidence type="ECO:0000256" key="6">
    <source>
        <dbReference type="ARBA" id="ARBA00023267"/>
    </source>
</evidence>
<evidence type="ECO:0000256" key="7">
    <source>
        <dbReference type="ARBA" id="ARBA00046317"/>
    </source>
</evidence>
<evidence type="ECO:0000256" key="11">
    <source>
        <dbReference type="ARBA" id="ARBA00074050"/>
    </source>
</evidence>
<feature type="domain" description="ATP-grasp" evidence="15">
    <location>
        <begin position="120"/>
        <end position="319"/>
    </location>
</feature>
<dbReference type="InterPro" id="IPR011764">
    <property type="entry name" value="Biotin_carboxylation_dom"/>
</dbReference>
<comment type="catalytic activity">
    <reaction evidence="8">
        <text>N(6)-biotinyl-L-lysyl-[protein] + hydrogencarbonate + ATP = N(6)-carboxybiotinyl-L-lysyl-[protein] + ADP + phosphate + H(+)</text>
        <dbReference type="Rhea" id="RHEA:13501"/>
        <dbReference type="Rhea" id="RHEA-COMP:10505"/>
        <dbReference type="Rhea" id="RHEA-COMP:10506"/>
        <dbReference type="ChEBI" id="CHEBI:15378"/>
        <dbReference type="ChEBI" id="CHEBI:17544"/>
        <dbReference type="ChEBI" id="CHEBI:30616"/>
        <dbReference type="ChEBI" id="CHEBI:43474"/>
        <dbReference type="ChEBI" id="CHEBI:83144"/>
        <dbReference type="ChEBI" id="CHEBI:83145"/>
        <dbReference type="ChEBI" id="CHEBI:456216"/>
        <dbReference type="EC" id="6.3.4.14"/>
    </reaction>
    <physiologicalReaction direction="left-to-right" evidence="8">
        <dbReference type="Rhea" id="RHEA:13502"/>
    </physiologicalReaction>
</comment>
<evidence type="ECO:0000259" key="16">
    <source>
        <dbReference type="PROSITE" id="PS50979"/>
    </source>
</evidence>
<dbReference type="EC" id="6.3.4.14" evidence="2"/>
<dbReference type="GO" id="GO:0004075">
    <property type="term" value="F:biotin carboxylase activity"/>
    <property type="evidence" value="ECO:0007669"/>
    <property type="project" value="UniProtKB-EC"/>
</dbReference>
<reference evidence="17 18" key="1">
    <citation type="submission" date="2020-12" db="EMBL/GenBank/DDBJ databases">
        <title>A novel species.</title>
        <authorList>
            <person name="Li K."/>
        </authorList>
    </citation>
    <scope>NUCLEOTIDE SEQUENCE [LARGE SCALE GENOMIC DNA]</scope>
    <source>
        <strain evidence="17 18">ZYC-3</strain>
    </source>
</reference>
<proteinExistence type="predicted"/>
<dbReference type="GO" id="GO:0005524">
    <property type="term" value="F:ATP binding"/>
    <property type="evidence" value="ECO:0007669"/>
    <property type="project" value="UniProtKB-UniRule"/>
</dbReference>
<dbReference type="InterPro" id="IPR005482">
    <property type="entry name" value="Biotin_COase_C"/>
</dbReference>
<evidence type="ECO:0000313" key="17">
    <source>
        <dbReference type="EMBL" id="QQM46999.1"/>
    </source>
</evidence>
<evidence type="ECO:0000256" key="3">
    <source>
        <dbReference type="ARBA" id="ARBA00022598"/>
    </source>
</evidence>
<protein>
    <recommendedName>
        <fullName evidence="11">Biotin-dependent 3-methylcrotonyl-coenzyme A carboxylase alpha1 subunit</fullName>
        <ecNumber evidence="2">6.3.4.14</ecNumber>
    </recommendedName>
</protein>
<evidence type="ECO:0000259" key="15">
    <source>
        <dbReference type="PROSITE" id="PS50975"/>
    </source>
</evidence>
<dbReference type="PANTHER" id="PTHR18866">
    <property type="entry name" value="CARBOXYLASE:PYRUVATE/ACETYL-COA/PROPIONYL-COA CARBOXYLASE"/>
    <property type="match status" value="1"/>
</dbReference>
<evidence type="ECO:0000256" key="1">
    <source>
        <dbReference type="ARBA" id="ARBA00001953"/>
    </source>
</evidence>
<evidence type="ECO:0000256" key="4">
    <source>
        <dbReference type="ARBA" id="ARBA00022741"/>
    </source>
</evidence>
<dbReference type="Pfam" id="PF00364">
    <property type="entry name" value="Biotin_lipoyl"/>
    <property type="match status" value="1"/>
</dbReference>
<dbReference type="NCBIfam" id="NF006367">
    <property type="entry name" value="PRK08591.1"/>
    <property type="match status" value="1"/>
</dbReference>
<feature type="region of interest" description="Disordered" evidence="13">
    <location>
        <begin position="476"/>
        <end position="511"/>
    </location>
</feature>
<evidence type="ECO:0000259" key="14">
    <source>
        <dbReference type="PROSITE" id="PS50968"/>
    </source>
</evidence>
<evidence type="ECO:0000256" key="5">
    <source>
        <dbReference type="ARBA" id="ARBA00022840"/>
    </source>
</evidence>
<dbReference type="PROSITE" id="PS00867">
    <property type="entry name" value="CPSASE_2"/>
    <property type="match status" value="1"/>
</dbReference>
<dbReference type="FunFam" id="3.40.50.20:FF:000010">
    <property type="entry name" value="Propionyl-CoA carboxylase subunit alpha"/>
    <property type="match status" value="1"/>
</dbReference>
<keyword evidence="6" id="KW-0092">Biotin</keyword>
<evidence type="ECO:0000256" key="12">
    <source>
        <dbReference type="PROSITE-ProRule" id="PRU00409"/>
    </source>
</evidence>
<dbReference type="PROSITE" id="PS50975">
    <property type="entry name" value="ATP_GRASP"/>
    <property type="match status" value="1"/>
</dbReference>
<dbReference type="SUPFAM" id="SSF56059">
    <property type="entry name" value="Glutathione synthetase ATP-binding domain-like"/>
    <property type="match status" value="1"/>
</dbReference>
<dbReference type="PROSITE" id="PS50968">
    <property type="entry name" value="BIOTINYL_LIPOYL"/>
    <property type="match status" value="1"/>
</dbReference>
<dbReference type="Pfam" id="PF21139">
    <property type="entry name" value="BT_MCC_alpha"/>
    <property type="match status" value="1"/>
</dbReference>
<evidence type="ECO:0000313" key="18">
    <source>
        <dbReference type="Proteomes" id="UP000595636"/>
    </source>
</evidence>
<keyword evidence="5 12" id="KW-0067">ATP-binding</keyword>
<feature type="compositionally biased region" description="Low complexity" evidence="13">
    <location>
        <begin position="582"/>
        <end position="596"/>
    </location>
</feature>
<dbReference type="SUPFAM" id="SSF51230">
    <property type="entry name" value="Single hybrid motif"/>
    <property type="match status" value="1"/>
</dbReference>
<dbReference type="InterPro" id="IPR005479">
    <property type="entry name" value="CPAse_ATP-bd"/>
</dbReference>
<keyword evidence="18" id="KW-1185">Reference proteome</keyword>
<dbReference type="EMBL" id="CP066831">
    <property type="protein sequence ID" value="QQM46999.1"/>
    <property type="molecule type" value="Genomic_DNA"/>
</dbReference>
<dbReference type="InterPro" id="IPR000089">
    <property type="entry name" value="Biotin_lipoyl"/>
</dbReference>
<sequence length="761" mass="79433">MFDTVLVANRGEIAVRVIRTLRSLGVRSVAVFSDADADARHVREADTAVRIGPAPAAESYLSAERLLEAAARTGAQAVHPGYGFLAENADFARACADAGLVFIGPPADAISLMGDKIRAKETVKAAGVPVVPGSSGSGLSDAELAEASREIGMPVLLKPSAGGGGKGMRLVRDASLLADEIAAARREARASFGDDTLLVERWVDRPRHIEIQVLADGHGNVVHLGERECSLQRRHQKIIEEAPSVLLDERTRAAMGEAAVQAARSCGYSGAGTVEFIVPGVDPSSYYFMEMNTRLQVEHPVTEMITGIDLVEWQLRVAAGERLGFAQEDITLTGHAVEARICAEDPARGFLPSGGTVLRLHEPQGDGVRTDSGLSEGTEVGSLYDPMLSKVIAYGPDRATALRRLRGALAETVTLGVQTNAGFLRRLLGHPAVVAGELDTGLVEREVEGLVSTGVPPEVYVVGGLLRQAALFPGPTPSRSWGLRPQAPANRPERPRPQTPDGLGGSGLNGSAWVDPFSVPSGWRLGGEPAWTVHHLRVPGHDPVTVRVRGTAEGAEFRLDGVDGAAESLGGAEGVARHHSGPDGAAEPVPEPGGAAQSFPEPGGAAAISWGPGGLPPVSGRGGPGEENRFSQPSTVTLHLAGRTHTFHHTSTWLGRDGDVWNLLDHDPVAASLTGAAHAGADSLTAPMPGTVTVVKVAVGDEVTAGQSLLVVEAMKMEHVISAPHAGTVTELDVTPGTTVAMDQILAVVAPSEEAQEEEKA</sequence>
<accession>A0A7T7L606</accession>
<dbReference type="SUPFAM" id="SSF51246">
    <property type="entry name" value="Rudiment single hybrid motif"/>
    <property type="match status" value="1"/>
</dbReference>
<organism evidence="17 18">
    <name type="scientific">Streptomyces liliifuscus</name>
    <dbReference type="NCBI Taxonomy" id="2797636"/>
    <lineage>
        <taxon>Bacteria</taxon>
        <taxon>Bacillati</taxon>
        <taxon>Actinomycetota</taxon>
        <taxon>Actinomycetes</taxon>
        <taxon>Kitasatosporales</taxon>
        <taxon>Streptomycetaceae</taxon>
        <taxon>Streptomyces</taxon>
    </lineage>
</organism>
<dbReference type="CDD" id="cd06850">
    <property type="entry name" value="biotinyl_domain"/>
    <property type="match status" value="1"/>
</dbReference>
<dbReference type="InterPro" id="IPR050856">
    <property type="entry name" value="Biotin_carboxylase_complex"/>
</dbReference>
<keyword evidence="3" id="KW-0436">Ligase</keyword>
<dbReference type="GO" id="GO:0046872">
    <property type="term" value="F:metal ion binding"/>
    <property type="evidence" value="ECO:0007669"/>
    <property type="project" value="InterPro"/>
</dbReference>
<dbReference type="PROSITE" id="PS00188">
    <property type="entry name" value="BIOTIN"/>
    <property type="match status" value="1"/>
</dbReference>
<keyword evidence="4 12" id="KW-0547">Nucleotide-binding</keyword>
<dbReference type="Proteomes" id="UP000595636">
    <property type="component" value="Chromosome"/>
</dbReference>
<dbReference type="AlphaFoldDB" id="A0A7T7L606"/>
<feature type="domain" description="Biotin carboxylation" evidence="16">
    <location>
        <begin position="1"/>
        <end position="448"/>
    </location>
</feature>
<dbReference type="Gene3D" id="3.30.470.20">
    <property type="entry name" value="ATP-grasp fold, B domain"/>
    <property type="match status" value="1"/>
</dbReference>
<dbReference type="InterPro" id="IPR011054">
    <property type="entry name" value="Rudment_hybrid_motif"/>
</dbReference>
<dbReference type="InterPro" id="IPR011053">
    <property type="entry name" value="Single_hybrid_motif"/>
</dbReference>
<dbReference type="FunFam" id="3.30.470.20:FF:000028">
    <property type="entry name" value="Methylcrotonoyl-CoA carboxylase subunit alpha, mitochondrial"/>
    <property type="match status" value="1"/>
</dbReference>
<gene>
    <name evidence="17" type="ORF">JEQ17_29740</name>
</gene>
<dbReference type="RefSeq" id="WP_200401792.1">
    <property type="nucleotide sequence ID" value="NZ_CP066831.1"/>
</dbReference>
<dbReference type="PROSITE" id="PS50979">
    <property type="entry name" value="BC"/>
    <property type="match status" value="1"/>
</dbReference>
<dbReference type="Pfam" id="PF02785">
    <property type="entry name" value="Biotin_carb_C"/>
    <property type="match status" value="1"/>
</dbReference>
<dbReference type="InterPro" id="IPR005481">
    <property type="entry name" value="BC-like_N"/>
</dbReference>
<dbReference type="FunFam" id="2.40.50.100:FF:000003">
    <property type="entry name" value="Acetyl-CoA carboxylase biotin carboxyl carrier protein"/>
    <property type="match status" value="1"/>
</dbReference>
<dbReference type="InterPro" id="IPR001882">
    <property type="entry name" value="Biotin_BS"/>
</dbReference>
<feature type="region of interest" description="Disordered" evidence="13">
    <location>
        <begin position="573"/>
        <end position="631"/>
    </location>
</feature>